<keyword evidence="8" id="KW-1185">Reference proteome</keyword>
<dbReference type="RefSeq" id="WP_182666621.1">
    <property type="nucleotide sequence ID" value="NZ_VKHS01000745.1"/>
</dbReference>
<dbReference type="InterPro" id="IPR007016">
    <property type="entry name" value="O-antigen_ligase-rel_domated"/>
</dbReference>
<organism evidence="7 8">
    <name type="scientific">Streptomyces calidiresistens</name>
    <dbReference type="NCBI Taxonomy" id="1485586"/>
    <lineage>
        <taxon>Bacteria</taxon>
        <taxon>Bacillati</taxon>
        <taxon>Actinomycetota</taxon>
        <taxon>Actinomycetes</taxon>
        <taxon>Kitasatosporales</taxon>
        <taxon>Streptomycetaceae</taxon>
        <taxon>Streptomyces</taxon>
    </lineage>
</organism>
<dbReference type="PANTHER" id="PTHR37422">
    <property type="entry name" value="TEICHURONIC ACID BIOSYNTHESIS PROTEIN TUAE"/>
    <property type="match status" value="1"/>
</dbReference>
<feature type="non-terminal residue" evidence="7">
    <location>
        <position position="1"/>
    </location>
</feature>
<evidence type="ECO:0000259" key="6">
    <source>
        <dbReference type="Pfam" id="PF04932"/>
    </source>
</evidence>
<feature type="transmembrane region" description="Helical" evidence="5">
    <location>
        <begin position="74"/>
        <end position="92"/>
    </location>
</feature>
<sequence length="280" mass="28852">VVVAVAFALGGPPRAPGAPRPRTPRELARSFAAPLCAGALLVPLVASFSRGAWIATAVACAVMLLFAGRLSRRALVLLLCGSVLAVGLAAAGSGRVADRLTSIGRVTETPDQSVIDRYALWDAALTMWSREPWTGVGPRGFPDHRDATASVALSAGSDTAGAGWEFERQQLLSPHNMYLLVLAEQGLLGATAAFGAWAILLTGCLRRLRGVPPGTPRRLGLAATGLLTWQLVNFLYADIGGPTTVLTGLAFGLAAWWALAPASATGAGTPGAPGDIGARR</sequence>
<keyword evidence="4 5" id="KW-0472">Membrane</keyword>
<protein>
    <recommendedName>
        <fullName evidence="6">O-antigen ligase-related domain-containing protein</fullName>
    </recommendedName>
</protein>
<reference evidence="8" key="1">
    <citation type="submission" date="2019-10" db="EMBL/GenBank/DDBJ databases">
        <title>Streptomyces sp. nov., a novel actinobacterium isolated from alkaline environment.</title>
        <authorList>
            <person name="Golinska P."/>
        </authorList>
    </citation>
    <scope>NUCLEOTIDE SEQUENCE [LARGE SCALE GENOMIC DNA]</scope>
    <source>
        <strain evidence="8">DSM 42108</strain>
    </source>
</reference>
<evidence type="ECO:0000256" key="5">
    <source>
        <dbReference type="SAM" id="Phobius"/>
    </source>
</evidence>
<name>A0A7W3XYQ5_9ACTN</name>
<evidence type="ECO:0000256" key="2">
    <source>
        <dbReference type="ARBA" id="ARBA00022692"/>
    </source>
</evidence>
<proteinExistence type="predicted"/>
<comment type="subcellular location">
    <subcellularLocation>
        <location evidence="1">Membrane</location>
        <topology evidence="1">Multi-pass membrane protein</topology>
    </subcellularLocation>
</comment>
<dbReference type="PANTHER" id="PTHR37422:SF13">
    <property type="entry name" value="LIPOPOLYSACCHARIDE BIOSYNTHESIS PROTEIN PA4999-RELATED"/>
    <property type="match status" value="1"/>
</dbReference>
<accession>A0A7W3XYQ5</accession>
<evidence type="ECO:0000313" key="8">
    <source>
        <dbReference type="Proteomes" id="UP000530234"/>
    </source>
</evidence>
<evidence type="ECO:0000256" key="4">
    <source>
        <dbReference type="ARBA" id="ARBA00023136"/>
    </source>
</evidence>
<evidence type="ECO:0000256" key="3">
    <source>
        <dbReference type="ARBA" id="ARBA00022989"/>
    </source>
</evidence>
<keyword evidence="2 5" id="KW-0812">Transmembrane</keyword>
<evidence type="ECO:0000256" key="1">
    <source>
        <dbReference type="ARBA" id="ARBA00004141"/>
    </source>
</evidence>
<comment type="caution">
    <text evidence="7">The sequence shown here is derived from an EMBL/GenBank/DDBJ whole genome shotgun (WGS) entry which is preliminary data.</text>
</comment>
<dbReference type="Pfam" id="PF04932">
    <property type="entry name" value="Wzy_C"/>
    <property type="match status" value="1"/>
</dbReference>
<evidence type="ECO:0000313" key="7">
    <source>
        <dbReference type="EMBL" id="MBB0232071.1"/>
    </source>
</evidence>
<feature type="domain" description="O-antigen ligase-related" evidence="6">
    <location>
        <begin position="39"/>
        <end position="192"/>
    </location>
</feature>
<dbReference type="Proteomes" id="UP000530234">
    <property type="component" value="Unassembled WGS sequence"/>
</dbReference>
<feature type="transmembrane region" description="Helical" evidence="5">
    <location>
        <begin position="177"/>
        <end position="199"/>
    </location>
</feature>
<dbReference type="AlphaFoldDB" id="A0A7W3XYQ5"/>
<dbReference type="InterPro" id="IPR051533">
    <property type="entry name" value="WaaL-like"/>
</dbReference>
<dbReference type="EMBL" id="VKHS01000745">
    <property type="protein sequence ID" value="MBB0232071.1"/>
    <property type="molecule type" value="Genomic_DNA"/>
</dbReference>
<keyword evidence="3 5" id="KW-1133">Transmembrane helix</keyword>
<dbReference type="GO" id="GO:0016020">
    <property type="term" value="C:membrane"/>
    <property type="evidence" value="ECO:0007669"/>
    <property type="project" value="UniProtKB-SubCell"/>
</dbReference>
<gene>
    <name evidence="7" type="ORF">FOE67_21875</name>
</gene>
<feature type="transmembrane region" description="Helical" evidence="5">
    <location>
        <begin position="52"/>
        <end position="68"/>
    </location>
</feature>